<dbReference type="Proteomes" id="UP001152888">
    <property type="component" value="Unassembled WGS sequence"/>
</dbReference>
<gene>
    <name evidence="1" type="ORF">ACAOBT_LOCUS11588</name>
</gene>
<protein>
    <submittedName>
        <fullName evidence="1">Uncharacterized protein</fullName>
    </submittedName>
</protein>
<comment type="caution">
    <text evidence="1">The sequence shown here is derived from an EMBL/GenBank/DDBJ whole genome shotgun (WGS) entry which is preliminary data.</text>
</comment>
<organism evidence="1 2">
    <name type="scientific">Acanthoscelides obtectus</name>
    <name type="common">Bean weevil</name>
    <name type="synonym">Bruchus obtectus</name>
    <dbReference type="NCBI Taxonomy" id="200917"/>
    <lineage>
        <taxon>Eukaryota</taxon>
        <taxon>Metazoa</taxon>
        <taxon>Ecdysozoa</taxon>
        <taxon>Arthropoda</taxon>
        <taxon>Hexapoda</taxon>
        <taxon>Insecta</taxon>
        <taxon>Pterygota</taxon>
        <taxon>Neoptera</taxon>
        <taxon>Endopterygota</taxon>
        <taxon>Coleoptera</taxon>
        <taxon>Polyphaga</taxon>
        <taxon>Cucujiformia</taxon>
        <taxon>Chrysomeloidea</taxon>
        <taxon>Chrysomelidae</taxon>
        <taxon>Bruchinae</taxon>
        <taxon>Bruchini</taxon>
        <taxon>Acanthoscelides</taxon>
    </lineage>
</organism>
<dbReference type="EMBL" id="CAKOFQ010006835">
    <property type="protein sequence ID" value="CAH1975375.1"/>
    <property type="molecule type" value="Genomic_DNA"/>
</dbReference>
<name>A0A9P0KQM8_ACAOB</name>
<evidence type="ECO:0000313" key="2">
    <source>
        <dbReference type="Proteomes" id="UP001152888"/>
    </source>
</evidence>
<dbReference type="OrthoDB" id="5596951at2759"/>
<proteinExistence type="predicted"/>
<evidence type="ECO:0000313" key="1">
    <source>
        <dbReference type="EMBL" id="CAH1975375.1"/>
    </source>
</evidence>
<keyword evidence="2" id="KW-1185">Reference proteome</keyword>
<sequence length="131" mass="14501">MDVMNKDKKLTRYDVQISKLIGKAWGKAASIAKGVSVLRSGGIYPYDPNAIPEHYFSLSDAIKDEDLVANKPNEEDEVVSFPVQRDQNLLDKGDINPSEVPSADTLRGVLAGDHQMIDEEETHTSNCRSQI</sequence>
<reference evidence="1" key="1">
    <citation type="submission" date="2022-03" db="EMBL/GenBank/DDBJ databases">
        <authorList>
            <person name="Sayadi A."/>
        </authorList>
    </citation>
    <scope>NUCLEOTIDE SEQUENCE</scope>
</reference>
<dbReference type="AlphaFoldDB" id="A0A9P0KQM8"/>
<accession>A0A9P0KQM8</accession>